<dbReference type="AlphaFoldDB" id="A0A976SIQ9"/>
<keyword evidence="1" id="KW-0472">Membrane</keyword>
<evidence type="ECO:0000313" key="2">
    <source>
        <dbReference type="EMBL" id="UVC49630.1"/>
    </source>
</evidence>
<dbReference type="EMBL" id="CP056070">
    <property type="protein sequence ID" value="UVC49630.1"/>
    <property type="molecule type" value="Genomic_DNA"/>
</dbReference>
<gene>
    <name evidence="2" type="ORF">MACK_003739</name>
</gene>
<name>A0A976SIQ9_THEOR</name>
<keyword evidence="1" id="KW-1133">Transmembrane helix</keyword>
<evidence type="ECO:0000256" key="1">
    <source>
        <dbReference type="SAM" id="Phobius"/>
    </source>
</evidence>
<evidence type="ECO:0000313" key="3">
    <source>
        <dbReference type="Proteomes" id="UP000244811"/>
    </source>
</evidence>
<keyword evidence="1" id="KW-0812">Transmembrane</keyword>
<organism evidence="2 3">
    <name type="scientific">Theileria orientalis</name>
    <dbReference type="NCBI Taxonomy" id="68886"/>
    <lineage>
        <taxon>Eukaryota</taxon>
        <taxon>Sar</taxon>
        <taxon>Alveolata</taxon>
        <taxon>Apicomplexa</taxon>
        <taxon>Aconoidasida</taxon>
        <taxon>Piroplasmida</taxon>
        <taxon>Theileriidae</taxon>
        <taxon>Theileria</taxon>
    </lineage>
</organism>
<feature type="transmembrane region" description="Helical" evidence="1">
    <location>
        <begin position="26"/>
        <end position="46"/>
    </location>
</feature>
<reference evidence="2" key="1">
    <citation type="submission" date="2022-07" db="EMBL/GenBank/DDBJ databases">
        <title>Evaluation of T. orientalis genome assembly methods using nanopore sequencing and analysis of variation between genomes.</title>
        <authorList>
            <person name="Yam J."/>
            <person name="Micallef M.L."/>
            <person name="Liu M."/>
            <person name="Djordjevic S.P."/>
            <person name="Bogema D.R."/>
            <person name="Jenkins C."/>
        </authorList>
    </citation>
    <scope>NUCLEOTIDE SEQUENCE</scope>
    <source>
        <strain evidence="2">Goon Nure</strain>
    </source>
</reference>
<sequence>MVVVKSPFSLFFKRASHTIRRGFKPWAPAAVGTFAFLINMAGYFIFNYNSKDKKLEH</sequence>
<proteinExistence type="predicted"/>
<accession>A0A976SIQ9</accession>
<dbReference type="Proteomes" id="UP000244811">
    <property type="component" value="Chromosome 3"/>
</dbReference>
<protein>
    <submittedName>
        <fullName evidence="2">Uncharacterized protein</fullName>
    </submittedName>
</protein>